<evidence type="ECO:0000313" key="6">
    <source>
        <dbReference type="Proteomes" id="UP000184147"/>
    </source>
</evidence>
<dbReference type="InterPro" id="IPR019554">
    <property type="entry name" value="Soluble_ligand-bd"/>
</dbReference>
<evidence type="ECO:0000259" key="3">
    <source>
        <dbReference type="Pfam" id="PF02563"/>
    </source>
</evidence>
<proteinExistence type="predicted"/>
<keyword evidence="6" id="KW-1185">Reference proteome</keyword>
<dbReference type="PANTHER" id="PTHR33619">
    <property type="entry name" value="POLYSACCHARIDE EXPORT PROTEIN GFCE-RELATED"/>
    <property type="match status" value="1"/>
</dbReference>
<protein>
    <submittedName>
        <fullName evidence="5">Polysaccharide export outer membrane protein</fullName>
    </submittedName>
</protein>
<keyword evidence="2" id="KW-0472">Membrane</keyword>
<keyword evidence="2" id="KW-1133">Transmembrane helix</keyword>
<dbReference type="RefSeq" id="WP_073360951.1">
    <property type="nucleotide sequence ID" value="NZ_FQVQ01000001.1"/>
</dbReference>
<dbReference type="Proteomes" id="UP000184147">
    <property type="component" value="Unassembled WGS sequence"/>
</dbReference>
<feature type="domain" description="Soluble ligand binding" evidence="4">
    <location>
        <begin position="129"/>
        <end position="178"/>
    </location>
</feature>
<organism evidence="5 6">
    <name type="scientific">Flavobacterium fontis</name>
    <dbReference type="NCBI Taxonomy" id="1124188"/>
    <lineage>
        <taxon>Bacteria</taxon>
        <taxon>Pseudomonadati</taxon>
        <taxon>Bacteroidota</taxon>
        <taxon>Flavobacteriia</taxon>
        <taxon>Flavobacteriales</taxon>
        <taxon>Flavobacteriaceae</taxon>
        <taxon>Flavobacterium</taxon>
    </lineage>
</organism>
<dbReference type="STRING" id="1124188.SAMN05444377_101389"/>
<dbReference type="Pfam" id="PF10531">
    <property type="entry name" value="SLBB"/>
    <property type="match status" value="1"/>
</dbReference>
<dbReference type="GO" id="GO:0015159">
    <property type="term" value="F:polysaccharide transmembrane transporter activity"/>
    <property type="evidence" value="ECO:0007669"/>
    <property type="project" value="InterPro"/>
</dbReference>
<name>A0A1M4WRB9_9FLAO</name>
<dbReference type="InterPro" id="IPR049712">
    <property type="entry name" value="Poly_export"/>
</dbReference>
<accession>A0A1M4WRB9</accession>
<dbReference type="OrthoDB" id="662756at2"/>
<dbReference type="InterPro" id="IPR003715">
    <property type="entry name" value="Poly_export_N"/>
</dbReference>
<dbReference type="PANTHER" id="PTHR33619:SF3">
    <property type="entry name" value="POLYSACCHARIDE EXPORT PROTEIN GFCE-RELATED"/>
    <property type="match status" value="1"/>
</dbReference>
<gene>
    <name evidence="5" type="ORF">SAMN05444377_101389</name>
</gene>
<feature type="transmembrane region" description="Helical" evidence="2">
    <location>
        <begin position="224"/>
        <end position="244"/>
    </location>
</feature>
<feature type="domain" description="Polysaccharide export protein N-terminal" evidence="3">
    <location>
        <begin position="43"/>
        <end position="125"/>
    </location>
</feature>
<dbReference type="EMBL" id="FQVQ01000001">
    <property type="protein sequence ID" value="SHE83775.1"/>
    <property type="molecule type" value="Genomic_DNA"/>
</dbReference>
<keyword evidence="2" id="KW-0812">Transmembrane</keyword>
<dbReference type="Gene3D" id="3.10.560.10">
    <property type="entry name" value="Outer membrane lipoprotein wza domain like"/>
    <property type="match status" value="1"/>
</dbReference>
<sequence length="246" mass="27112">MKNTIFFLLFLIINSACTSKKDIIYFNNLNTETTDKTQLIKSTITKNDILSIVITSSSAEIVKAYNMEVTQSSNGYLVSSEGFITLPVLGKINANGISCMELEQIIANLLISGGHLSNPVVNVRVINSKFTVLGEVNKPGTYNYQEENISLLQALGYAGDLTINGVRNNIYLIREEGNVLNYTKIDLTSKDWFSSPYYYLKPNDVIYVLPNDAKVKSGGYVKSLGNLLTITSVSISTILAIILLTK</sequence>
<evidence type="ECO:0000259" key="4">
    <source>
        <dbReference type="Pfam" id="PF10531"/>
    </source>
</evidence>
<evidence type="ECO:0000256" key="2">
    <source>
        <dbReference type="SAM" id="Phobius"/>
    </source>
</evidence>
<reference evidence="5 6" key="1">
    <citation type="submission" date="2016-11" db="EMBL/GenBank/DDBJ databases">
        <authorList>
            <person name="Jaros S."/>
            <person name="Januszkiewicz K."/>
            <person name="Wedrychowicz H."/>
        </authorList>
    </citation>
    <scope>NUCLEOTIDE SEQUENCE [LARGE SCALE GENOMIC DNA]</scope>
    <source>
        <strain evidence="5 6">DSM 25660</strain>
    </source>
</reference>
<keyword evidence="1" id="KW-0732">Signal</keyword>
<dbReference type="Pfam" id="PF02563">
    <property type="entry name" value="Poly_export"/>
    <property type="match status" value="1"/>
</dbReference>
<evidence type="ECO:0000256" key="1">
    <source>
        <dbReference type="ARBA" id="ARBA00022729"/>
    </source>
</evidence>
<evidence type="ECO:0000313" key="5">
    <source>
        <dbReference type="EMBL" id="SHE83775.1"/>
    </source>
</evidence>
<dbReference type="AlphaFoldDB" id="A0A1M4WRB9"/>